<evidence type="ECO:0000256" key="2">
    <source>
        <dbReference type="ARBA" id="ARBA00022448"/>
    </source>
</evidence>
<proteinExistence type="inferred from homology"/>
<comment type="caution">
    <text evidence="7">The sequence shown here is derived from an EMBL/GenBank/DDBJ whole genome shotgun (WGS) entry which is preliminary data.</text>
</comment>
<keyword evidence="4 5" id="KW-0406">Ion transport</keyword>
<evidence type="ECO:0000256" key="5">
    <source>
        <dbReference type="RuleBase" id="RU364019"/>
    </source>
</evidence>
<dbReference type="Proteomes" id="UP000075230">
    <property type="component" value="Unassembled WGS sequence"/>
</dbReference>
<feature type="coiled-coil region" evidence="6">
    <location>
        <begin position="43"/>
        <end position="103"/>
    </location>
</feature>
<dbReference type="NCBIfam" id="TIGR01147">
    <property type="entry name" value="V_ATP_synt_G"/>
    <property type="match status" value="1"/>
</dbReference>
<sequence>MVRRMCRSTWEIAILTLSDSPLRTPQAFRPSSIIPINVLVDRTKRIREAKSEAQKEIEEYRKQKEEEFKKFEAEHSSGYKKAEEDANKEAEVKLQEIKDAGNERGGKVIETLIHALVDVKPEPSEKIVIKA</sequence>
<dbReference type="VEuPathDB" id="FungiDB:ASPFODRAFT_37276"/>
<evidence type="ECO:0000256" key="3">
    <source>
        <dbReference type="ARBA" id="ARBA00022781"/>
    </source>
</evidence>
<gene>
    <name evidence="7" type="ORF">RIB2604_00301080</name>
</gene>
<evidence type="ECO:0000313" key="7">
    <source>
        <dbReference type="EMBL" id="GAT19010.1"/>
    </source>
</evidence>
<reference evidence="7 8" key="1">
    <citation type="journal article" date="2016" name="DNA Res.">
        <title>Genome sequence of Aspergillus luchuensis NBRC 4314.</title>
        <authorList>
            <person name="Yamada O."/>
            <person name="Machida M."/>
            <person name="Hosoyama A."/>
            <person name="Goto M."/>
            <person name="Takahashi T."/>
            <person name="Futagami T."/>
            <person name="Yamagata Y."/>
            <person name="Takeuchi M."/>
            <person name="Kobayashi T."/>
            <person name="Koike H."/>
            <person name="Abe K."/>
            <person name="Asai K."/>
            <person name="Arita M."/>
            <person name="Fujita N."/>
            <person name="Fukuda K."/>
            <person name="Higa K."/>
            <person name="Horikawa H."/>
            <person name="Ishikawa T."/>
            <person name="Jinno K."/>
            <person name="Kato Y."/>
            <person name="Kirimura K."/>
            <person name="Mizutani O."/>
            <person name="Nakasone K."/>
            <person name="Sano M."/>
            <person name="Shiraishi Y."/>
            <person name="Tsukahara M."/>
            <person name="Gomi K."/>
        </authorList>
    </citation>
    <scope>NUCLEOTIDE SEQUENCE [LARGE SCALE GENOMIC DNA]</scope>
    <source>
        <strain evidence="7 8">RIB 2604</strain>
    </source>
</reference>
<protein>
    <recommendedName>
        <fullName evidence="5">V-type proton ATPase subunit G</fullName>
    </recommendedName>
</protein>
<reference evidence="8" key="2">
    <citation type="submission" date="2016-02" db="EMBL/GenBank/DDBJ databases">
        <title>Genome sequencing of Aspergillus luchuensis NBRC 4314.</title>
        <authorList>
            <person name="Yamada O."/>
        </authorList>
    </citation>
    <scope>NUCLEOTIDE SEQUENCE [LARGE SCALE GENOMIC DNA]</scope>
    <source>
        <strain evidence="8">RIB 2604</strain>
    </source>
</reference>
<organism evidence="7 8">
    <name type="scientific">Aspergillus kawachii</name>
    <name type="common">White koji mold</name>
    <name type="synonym">Aspergillus awamori var. kawachi</name>
    <dbReference type="NCBI Taxonomy" id="1069201"/>
    <lineage>
        <taxon>Eukaryota</taxon>
        <taxon>Fungi</taxon>
        <taxon>Dikarya</taxon>
        <taxon>Ascomycota</taxon>
        <taxon>Pezizomycotina</taxon>
        <taxon>Eurotiomycetes</taxon>
        <taxon>Eurotiomycetidae</taxon>
        <taxon>Eurotiales</taxon>
        <taxon>Aspergillaceae</taxon>
        <taxon>Aspergillus</taxon>
        <taxon>Aspergillus subgen. Circumdati</taxon>
    </lineage>
</organism>
<keyword evidence="2 5" id="KW-0813">Transport</keyword>
<comment type="similarity">
    <text evidence="1 5">Belongs to the V-ATPase G subunit family.</text>
</comment>
<keyword evidence="3 5" id="KW-0375">Hydrogen ion transport</keyword>
<keyword evidence="6" id="KW-0175">Coiled coil</keyword>
<dbReference type="GO" id="GO:0046961">
    <property type="term" value="F:proton-transporting ATPase activity, rotational mechanism"/>
    <property type="evidence" value="ECO:0007669"/>
    <property type="project" value="InterPro"/>
</dbReference>
<evidence type="ECO:0000256" key="1">
    <source>
        <dbReference type="ARBA" id="ARBA00010066"/>
    </source>
</evidence>
<dbReference type="GO" id="GO:0016887">
    <property type="term" value="F:ATP hydrolysis activity"/>
    <property type="evidence" value="ECO:0007669"/>
    <property type="project" value="TreeGrafter"/>
</dbReference>
<comment type="subunit">
    <text evidence="5">V-ATPase is a heteromultimeric enzyme made up of two complexes: the ATP-hydrolytic V1 complex and the proton translocation V0 complex.</text>
</comment>
<dbReference type="AlphaFoldDB" id="A0A146EYD0"/>
<dbReference type="EMBL" id="BCWF01000003">
    <property type="protein sequence ID" value="GAT19010.1"/>
    <property type="molecule type" value="Genomic_DNA"/>
</dbReference>
<comment type="function">
    <text evidence="5">Subunit of the V1 complex of vacuolar(H+)-ATPase (V-ATPase), a multisubunit enzyme composed of a peripheral complex (V1) that hydrolyzes ATP and a membrane integral complex (V0) that translocates protons. V-ATPase is responsible for acidifying and maintaining the pH of intracellular compartments and in some cell types, is targeted to the plasma membrane, where it is responsible for acidifying the extracellular environment.</text>
</comment>
<accession>A0A146EYD0</accession>
<name>A0A146EYD0_ASPKA</name>
<dbReference type="PANTHER" id="PTHR12713:SF11">
    <property type="entry name" value="V-TYPE PROTON ATPASE SUBUNIT G"/>
    <property type="match status" value="1"/>
</dbReference>
<dbReference type="PANTHER" id="PTHR12713">
    <property type="entry name" value="VACUOLAR ATP SYNTHASE SUBUNIT G"/>
    <property type="match status" value="1"/>
</dbReference>
<dbReference type="Gene3D" id="1.20.5.2950">
    <property type="match status" value="1"/>
</dbReference>
<dbReference type="InterPro" id="IPR005124">
    <property type="entry name" value="V-ATPase_G"/>
</dbReference>
<dbReference type="Pfam" id="PF03179">
    <property type="entry name" value="V-ATPase_G"/>
    <property type="match status" value="1"/>
</dbReference>
<evidence type="ECO:0000256" key="4">
    <source>
        <dbReference type="ARBA" id="ARBA00023065"/>
    </source>
</evidence>
<dbReference type="GO" id="GO:0000221">
    <property type="term" value="C:vacuolar proton-transporting V-type ATPase, V1 domain"/>
    <property type="evidence" value="ECO:0007669"/>
    <property type="project" value="TreeGrafter"/>
</dbReference>
<evidence type="ECO:0000256" key="6">
    <source>
        <dbReference type="SAM" id="Coils"/>
    </source>
</evidence>
<evidence type="ECO:0000313" key="8">
    <source>
        <dbReference type="Proteomes" id="UP000075230"/>
    </source>
</evidence>